<dbReference type="CDD" id="cd01544">
    <property type="entry name" value="PBP1_GalR"/>
    <property type="match status" value="1"/>
</dbReference>
<keyword evidence="2 5" id="KW-0238">DNA-binding</keyword>
<evidence type="ECO:0000313" key="6">
    <source>
        <dbReference type="Proteomes" id="UP000823882"/>
    </source>
</evidence>
<reference evidence="5" key="1">
    <citation type="journal article" date="2021" name="PeerJ">
        <title>Extensive microbial diversity within the chicken gut microbiome revealed by metagenomics and culture.</title>
        <authorList>
            <person name="Gilroy R."/>
            <person name="Ravi A."/>
            <person name="Getino M."/>
            <person name="Pursley I."/>
            <person name="Horton D.L."/>
            <person name="Alikhan N.F."/>
            <person name="Baker D."/>
            <person name="Gharbi K."/>
            <person name="Hall N."/>
            <person name="Watson M."/>
            <person name="Adriaenssens E.M."/>
            <person name="Foster-Nyarko E."/>
            <person name="Jarju S."/>
            <person name="Secka A."/>
            <person name="Antonio M."/>
            <person name="Oren A."/>
            <person name="Chaudhuri R.R."/>
            <person name="La Ragione R."/>
            <person name="Hildebrand F."/>
            <person name="Pallen M.J."/>
        </authorList>
    </citation>
    <scope>NUCLEOTIDE SEQUENCE</scope>
    <source>
        <strain evidence="5">CHK186-1790</strain>
    </source>
</reference>
<dbReference type="AlphaFoldDB" id="A0A9D2P0V3"/>
<organism evidence="5 6">
    <name type="scientific">Candidatus Intestinimonas pullistercoris</name>
    <dbReference type="NCBI Taxonomy" id="2838623"/>
    <lineage>
        <taxon>Bacteria</taxon>
        <taxon>Bacillati</taxon>
        <taxon>Bacillota</taxon>
        <taxon>Clostridia</taxon>
        <taxon>Eubacteriales</taxon>
        <taxon>Intestinimonas</taxon>
    </lineage>
</organism>
<keyword evidence="3" id="KW-0804">Transcription</keyword>
<dbReference type="InterPro" id="IPR046335">
    <property type="entry name" value="LacI/GalR-like_sensor"/>
</dbReference>
<dbReference type="InterPro" id="IPR028082">
    <property type="entry name" value="Peripla_BP_I"/>
</dbReference>
<evidence type="ECO:0000256" key="3">
    <source>
        <dbReference type="ARBA" id="ARBA00023163"/>
    </source>
</evidence>
<dbReference type="SUPFAM" id="SSF47413">
    <property type="entry name" value="lambda repressor-like DNA-binding domains"/>
    <property type="match status" value="1"/>
</dbReference>
<dbReference type="PROSITE" id="PS50932">
    <property type="entry name" value="HTH_LACI_2"/>
    <property type="match status" value="1"/>
</dbReference>
<dbReference type="Gene3D" id="3.40.50.2300">
    <property type="match status" value="2"/>
</dbReference>
<evidence type="ECO:0000313" key="5">
    <source>
        <dbReference type="EMBL" id="HJC41063.1"/>
    </source>
</evidence>
<keyword evidence="1" id="KW-0805">Transcription regulation</keyword>
<gene>
    <name evidence="5" type="ORF">H9701_05870</name>
</gene>
<dbReference type="PANTHER" id="PTHR30146">
    <property type="entry name" value="LACI-RELATED TRANSCRIPTIONAL REPRESSOR"/>
    <property type="match status" value="1"/>
</dbReference>
<proteinExistence type="predicted"/>
<accession>A0A9D2P0V3</accession>
<comment type="caution">
    <text evidence="5">The sequence shown here is derived from an EMBL/GenBank/DDBJ whole genome shotgun (WGS) entry which is preliminary data.</text>
</comment>
<dbReference type="PANTHER" id="PTHR30146:SF149">
    <property type="entry name" value="HTH-TYPE TRANSCRIPTIONAL REGULATOR EBGR"/>
    <property type="match status" value="1"/>
</dbReference>
<dbReference type="GO" id="GO:0003700">
    <property type="term" value="F:DNA-binding transcription factor activity"/>
    <property type="evidence" value="ECO:0007669"/>
    <property type="project" value="TreeGrafter"/>
</dbReference>
<dbReference type="Gene3D" id="1.10.260.40">
    <property type="entry name" value="lambda repressor-like DNA-binding domains"/>
    <property type="match status" value="1"/>
</dbReference>
<evidence type="ECO:0000256" key="1">
    <source>
        <dbReference type="ARBA" id="ARBA00023015"/>
    </source>
</evidence>
<dbReference type="InterPro" id="IPR000843">
    <property type="entry name" value="HTH_LacI"/>
</dbReference>
<sequence>MATLKELSDRTGYSPATISRILTGDPSLAVSEEARKRVLEEAGRLNYAATKSRRGRAPKHLLRAAVAEMLTPDQQLGDPFYLYLRGCVERACQDQKFSVQLLERRGESFAPPEGGAGGVVAIGRFPEKEAASLLAVSPNVVFLNSSPDETRFDSVVPNYALGIRLAVDYLLELGHRRVGFLGPAVGLGDRREPAPEVRRAAFTAQMEAHGLFDPALLVDAPMDANSTARALGERLSAGGPLPTAFLAASEETALGAVRALTGAGLRIPEDISLVSFNDTPLSALVTPALTSVSIHVEEMGRSAVRLLAERAQLPGRSPVRTLPVKLVVPPTLVVRDSAAPPANRAR</sequence>
<dbReference type="Pfam" id="PF13377">
    <property type="entry name" value="Peripla_BP_3"/>
    <property type="match status" value="1"/>
</dbReference>
<dbReference type="EMBL" id="DWWJ01000104">
    <property type="protein sequence ID" value="HJC41063.1"/>
    <property type="molecule type" value="Genomic_DNA"/>
</dbReference>
<dbReference type="SUPFAM" id="SSF53822">
    <property type="entry name" value="Periplasmic binding protein-like I"/>
    <property type="match status" value="1"/>
</dbReference>
<evidence type="ECO:0000256" key="2">
    <source>
        <dbReference type="ARBA" id="ARBA00023125"/>
    </source>
</evidence>
<feature type="domain" description="HTH lacI-type" evidence="4">
    <location>
        <begin position="2"/>
        <end position="58"/>
    </location>
</feature>
<dbReference type="InterPro" id="IPR010982">
    <property type="entry name" value="Lambda_DNA-bd_dom_sf"/>
</dbReference>
<dbReference type="CDD" id="cd01392">
    <property type="entry name" value="HTH_LacI"/>
    <property type="match status" value="1"/>
</dbReference>
<dbReference type="GO" id="GO:0000976">
    <property type="term" value="F:transcription cis-regulatory region binding"/>
    <property type="evidence" value="ECO:0007669"/>
    <property type="project" value="TreeGrafter"/>
</dbReference>
<dbReference type="Proteomes" id="UP000823882">
    <property type="component" value="Unassembled WGS sequence"/>
</dbReference>
<name>A0A9D2P0V3_9FIRM</name>
<reference evidence="5" key="2">
    <citation type="submission" date="2021-04" db="EMBL/GenBank/DDBJ databases">
        <authorList>
            <person name="Gilroy R."/>
        </authorList>
    </citation>
    <scope>NUCLEOTIDE SEQUENCE</scope>
    <source>
        <strain evidence="5">CHK186-1790</strain>
    </source>
</reference>
<dbReference type="SMART" id="SM00354">
    <property type="entry name" value="HTH_LACI"/>
    <property type="match status" value="1"/>
</dbReference>
<evidence type="ECO:0000259" key="4">
    <source>
        <dbReference type="PROSITE" id="PS50932"/>
    </source>
</evidence>
<protein>
    <submittedName>
        <fullName evidence="5">LacI family DNA-binding transcriptional regulator</fullName>
    </submittedName>
</protein>